<dbReference type="GeneID" id="7830400"/>
<dbReference type="InterPro" id="IPR000727">
    <property type="entry name" value="T_SNARE_dom"/>
</dbReference>
<evidence type="ECO:0000313" key="5">
    <source>
        <dbReference type="Proteomes" id="UP000009168"/>
    </source>
</evidence>
<keyword evidence="2" id="KW-0472">Membrane</keyword>
<dbReference type="SUPFAM" id="SSF58038">
    <property type="entry name" value="SNARE fusion complex"/>
    <property type="match status" value="1"/>
</dbReference>
<sequence>MGKSKLYQLSILKEKLYRIDSELGGTAKQQKDMKGSQGEFENLFNDVKDRIFKIKSSQKFMQERAQKHGQDRKYIDKELECKNEVTYCEGLIEEMAKLIRKQKSNKNISQVDKERREKSFGVIKNELYKIMESLGMNPPEEPKEVEVHVQTLKEFKVNVLGDGSKKNQEYHKGAEAGEREMQALDDAARRNERQDDILRDIDEGLDVFKGKAIQMGEKQDEVKERIQDITKKVDNANKVVETSNQRLKDLLTKYRQPSKFCLDMTLLVFLLGLIAVGYTSLKGQ</sequence>
<keyword evidence="1" id="KW-0175">Coiled coil</keyword>
<accession>A4VCY0</accession>
<dbReference type="Gene3D" id="1.20.5.110">
    <property type="match status" value="1"/>
</dbReference>
<dbReference type="STRING" id="312017.A4VCY0"/>
<reference evidence="5" key="1">
    <citation type="journal article" date="2006" name="PLoS Biol.">
        <title>Macronuclear genome sequence of the ciliate Tetrahymena thermophila, a model eukaryote.</title>
        <authorList>
            <person name="Eisen J.A."/>
            <person name="Coyne R.S."/>
            <person name="Wu M."/>
            <person name="Wu D."/>
            <person name="Thiagarajan M."/>
            <person name="Wortman J.R."/>
            <person name="Badger J.H."/>
            <person name="Ren Q."/>
            <person name="Amedeo P."/>
            <person name="Jones K.M."/>
            <person name="Tallon L.J."/>
            <person name="Delcher A.L."/>
            <person name="Salzberg S.L."/>
            <person name="Silva J.C."/>
            <person name="Haas B.J."/>
            <person name="Majoros W.H."/>
            <person name="Farzad M."/>
            <person name="Carlton J.M."/>
            <person name="Smith R.K. Jr."/>
            <person name="Garg J."/>
            <person name="Pearlman R.E."/>
            <person name="Karrer K.M."/>
            <person name="Sun L."/>
            <person name="Manning G."/>
            <person name="Elde N.C."/>
            <person name="Turkewitz A.P."/>
            <person name="Asai D.J."/>
            <person name="Wilkes D.E."/>
            <person name="Wang Y."/>
            <person name="Cai H."/>
            <person name="Collins K."/>
            <person name="Stewart B.A."/>
            <person name="Lee S.R."/>
            <person name="Wilamowska K."/>
            <person name="Weinberg Z."/>
            <person name="Ruzzo W.L."/>
            <person name="Wloga D."/>
            <person name="Gaertig J."/>
            <person name="Frankel J."/>
            <person name="Tsao C.-C."/>
            <person name="Gorovsky M.A."/>
            <person name="Keeling P.J."/>
            <person name="Waller R.F."/>
            <person name="Patron N.J."/>
            <person name="Cherry J.M."/>
            <person name="Stover N.A."/>
            <person name="Krieger C.J."/>
            <person name="del Toro C."/>
            <person name="Ryder H.F."/>
            <person name="Williamson S.C."/>
            <person name="Barbeau R.A."/>
            <person name="Hamilton E.P."/>
            <person name="Orias E."/>
        </authorList>
    </citation>
    <scope>NUCLEOTIDE SEQUENCE [LARGE SCALE GENOMIC DNA]</scope>
    <source>
        <strain evidence="5">SB210</strain>
    </source>
</reference>
<dbReference type="AlphaFoldDB" id="A4VCY0"/>
<dbReference type="eggNOG" id="ENOG502R2RE">
    <property type="taxonomic scope" value="Eukaryota"/>
</dbReference>
<evidence type="ECO:0000313" key="4">
    <source>
        <dbReference type="EMBL" id="EDK31390.1"/>
    </source>
</evidence>
<gene>
    <name evidence="4" type="ORF">TTHERM_00532799</name>
</gene>
<protein>
    <submittedName>
        <fullName evidence="4">Syntaxin-73 protein, putative</fullName>
    </submittedName>
</protein>
<keyword evidence="2" id="KW-1133">Transmembrane helix</keyword>
<keyword evidence="5" id="KW-1185">Reference proteome</keyword>
<keyword evidence="2" id="KW-0812">Transmembrane</keyword>
<dbReference type="InParanoid" id="A4VCY0"/>
<dbReference type="HOGENOM" id="CLU_1017255_0_0_1"/>
<evidence type="ECO:0000259" key="3">
    <source>
        <dbReference type="PROSITE" id="PS50192"/>
    </source>
</evidence>
<dbReference type="Proteomes" id="UP000009168">
    <property type="component" value="Unassembled WGS sequence"/>
</dbReference>
<dbReference type="OMA" id="ECKNEVT"/>
<feature type="coiled-coil region" evidence="1">
    <location>
        <begin position="219"/>
        <end position="253"/>
    </location>
</feature>
<dbReference type="RefSeq" id="XP_001471459.1">
    <property type="nucleotide sequence ID" value="XM_001471409.2"/>
</dbReference>
<name>A4VCY0_TETTS</name>
<organism evidence="4 5">
    <name type="scientific">Tetrahymena thermophila (strain SB210)</name>
    <dbReference type="NCBI Taxonomy" id="312017"/>
    <lineage>
        <taxon>Eukaryota</taxon>
        <taxon>Sar</taxon>
        <taxon>Alveolata</taxon>
        <taxon>Ciliophora</taxon>
        <taxon>Intramacronucleata</taxon>
        <taxon>Oligohymenophorea</taxon>
        <taxon>Hymenostomatida</taxon>
        <taxon>Tetrahymenina</taxon>
        <taxon>Tetrahymenidae</taxon>
        <taxon>Tetrahymena</taxon>
    </lineage>
</organism>
<dbReference type="EMBL" id="GG662455">
    <property type="protein sequence ID" value="EDK31390.1"/>
    <property type="molecule type" value="Genomic_DNA"/>
</dbReference>
<evidence type="ECO:0000256" key="1">
    <source>
        <dbReference type="SAM" id="Coils"/>
    </source>
</evidence>
<dbReference type="PROSITE" id="PS50192">
    <property type="entry name" value="T_SNARE"/>
    <property type="match status" value="1"/>
</dbReference>
<dbReference type="OrthoDB" id="305936at2759"/>
<proteinExistence type="predicted"/>
<dbReference type="KEGG" id="tet:TTHERM_00532799"/>
<evidence type="ECO:0000256" key="2">
    <source>
        <dbReference type="SAM" id="Phobius"/>
    </source>
</evidence>
<feature type="transmembrane region" description="Helical" evidence="2">
    <location>
        <begin position="260"/>
        <end position="281"/>
    </location>
</feature>
<feature type="domain" description="T-SNARE coiled-coil homology" evidence="3">
    <location>
        <begin position="188"/>
        <end position="250"/>
    </location>
</feature>